<accession>A0AAD6RCH7</accession>
<name>A0AAD6RCH7_9ROSI</name>
<dbReference type="AlphaFoldDB" id="A0AAD6RCH7"/>
<sequence length="271" mass="30670">MVKSLEFATIRMQVCVSGTATRCKNLEGRTIARMLETSVFKFLVRISVCELKLREREDFSLWEKPEGAGLDLVDYALMVHQVLARKIRQMILEDYQTYGDARLNELAANKCECFGVCDPGLGPHVQHQQRLWGLEALEVSCLHGVFRHIGKKSSDNLAFMAQLKNPFFLPFFLKRSGRRRNVFFCARTLPLLPPHWRSFVGTWGLHPGRGSSGEGGSSPSFEPKFESQWEWGWRVCSLPIFLGSSLCGIPVTPAVPYPLTRACRMSSGPWD</sequence>
<gene>
    <name evidence="1" type="ORF">NC653_005703</name>
</gene>
<dbReference type="Proteomes" id="UP001164929">
    <property type="component" value="Chromosome 2"/>
</dbReference>
<evidence type="ECO:0000313" key="2">
    <source>
        <dbReference type="Proteomes" id="UP001164929"/>
    </source>
</evidence>
<dbReference type="EMBL" id="JAQIZT010000002">
    <property type="protein sequence ID" value="KAJ7006435.1"/>
    <property type="molecule type" value="Genomic_DNA"/>
</dbReference>
<evidence type="ECO:0000313" key="1">
    <source>
        <dbReference type="EMBL" id="KAJ7006435.1"/>
    </source>
</evidence>
<proteinExistence type="predicted"/>
<protein>
    <submittedName>
        <fullName evidence="1">Uncharacterized protein</fullName>
    </submittedName>
</protein>
<reference evidence="1" key="1">
    <citation type="journal article" date="2023" name="Mol. Ecol. Resour.">
        <title>Chromosome-level genome assembly of a triploid poplar Populus alba 'Berolinensis'.</title>
        <authorList>
            <person name="Chen S."/>
            <person name="Yu Y."/>
            <person name="Wang X."/>
            <person name="Wang S."/>
            <person name="Zhang T."/>
            <person name="Zhou Y."/>
            <person name="He R."/>
            <person name="Meng N."/>
            <person name="Wang Y."/>
            <person name="Liu W."/>
            <person name="Liu Z."/>
            <person name="Liu J."/>
            <person name="Guo Q."/>
            <person name="Huang H."/>
            <person name="Sederoff R.R."/>
            <person name="Wang G."/>
            <person name="Qu G."/>
            <person name="Chen S."/>
        </authorList>
    </citation>
    <scope>NUCLEOTIDE SEQUENCE</scope>
    <source>
        <strain evidence="1">SC-2020</strain>
    </source>
</reference>
<organism evidence="1 2">
    <name type="scientific">Populus alba x Populus x berolinensis</name>
    <dbReference type="NCBI Taxonomy" id="444605"/>
    <lineage>
        <taxon>Eukaryota</taxon>
        <taxon>Viridiplantae</taxon>
        <taxon>Streptophyta</taxon>
        <taxon>Embryophyta</taxon>
        <taxon>Tracheophyta</taxon>
        <taxon>Spermatophyta</taxon>
        <taxon>Magnoliopsida</taxon>
        <taxon>eudicotyledons</taxon>
        <taxon>Gunneridae</taxon>
        <taxon>Pentapetalae</taxon>
        <taxon>rosids</taxon>
        <taxon>fabids</taxon>
        <taxon>Malpighiales</taxon>
        <taxon>Salicaceae</taxon>
        <taxon>Saliceae</taxon>
        <taxon>Populus</taxon>
    </lineage>
</organism>
<keyword evidence="2" id="KW-1185">Reference proteome</keyword>
<comment type="caution">
    <text evidence="1">The sequence shown here is derived from an EMBL/GenBank/DDBJ whole genome shotgun (WGS) entry which is preliminary data.</text>
</comment>